<reference evidence="4 5" key="1">
    <citation type="submission" date="2018-04" db="EMBL/GenBank/DDBJ databases">
        <title>Chitinophaga fuyangensis sp. nov., isolated from soil in a chemical factory.</title>
        <authorList>
            <person name="Chen K."/>
        </authorList>
    </citation>
    <scope>NUCLEOTIDE SEQUENCE [LARGE SCALE GENOMIC DNA]</scope>
    <source>
        <strain evidence="4 5">LY-1</strain>
    </source>
</reference>
<keyword evidence="5" id="KW-1185">Reference proteome</keyword>
<evidence type="ECO:0000256" key="1">
    <source>
        <dbReference type="ARBA" id="ARBA00022729"/>
    </source>
</evidence>
<dbReference type="RefSeq" id="WP_108689467.1">
    <property type="nucleotide sequence ID" value="NZ_QCYK01000004.1"/>
</dbReference>
<sequence>MKTLKVLLLLTLMAGAASAQMVTSQAPSTQWPLPAFPDNTVVFTPKEYKDSVKKYYPVIIYFHGTGEAGTDVNRLTSNYLLGRIKAGWEPQATNPVTGKLEKFIVIAVQDAANWSPYPAAMRYAWNYIMSTQKLRIDTNRIYTTGLSSGGQTSLMYACWDESFAGKIAAVVSLSPAAIEAQAGQNLGLFAKYNTPVWFISGDQDGFTDNAKKYTTAINNAGGQALTTVYSGGHGGWDAMYNGTTTRQVNGKALNVYEWMLLNSRGPAPVAPVDTTTTPPTVTKKLLLTIKVYSDGTTENIPAAQ</sequence>
<evidence type="ECO:0000313" key="5">
    <source>
        <dbReference type="Proteomes" id="UP000244450"/>
    </source>
</evidence>
<dbReference type="EMBL" id="QCYK01000004">
    <property type="protein sequence ID" value="PUZ21819.1"/>
    <property type="molecule type" value="Genomic_DNA"/>
</dbReference>
<dbReference type="Proteomes" id="UP000244450">
    <property type="component" value="Unassembled WGS sequence"/>
</dbReference>
<evidence type="ECO:0000256" key="3">
    <source>
        <dbReference type="SAM" id="SignalP"/>
    </source>
</evidence>
<evidence type="ECO:0008006" key="6">
    <source>
        <dbReference type="Google" id="ProtNLM"/>
    </source>
</evidence>
<comment type="caution">
    <text evidence="4">The sequence shown here is derived from an EMBL/GenBank/DDBJ whole genome shotgun (WGS) entry which is preliminary data.</text>
</comment>
<dbReference type="PANTHER" id="PTHR43037:SF5">
    <property type="entry name" value="FERULOYL ESTERASE"/>
    <property type="match status" value="1"/>
</dbReference>
<protein>
    <recommendedName>
        <fullName evidence="6">Phospholipase</fullName>
    </recommendedName>
</protein>
<dbReference type="PANTHER" id="PTHR43037">
    <property type="entry name" value="UNNAMED PRODUCT-RELATED"/>
    <property type="match status" value="1"/>
</dbReference>
<feature type="signal peptide" evidence="3">
    <location>
        <begin position="1"/>
        <end position="19"/>
    </location>
</feature>
<evidence type="ECO:0000313" key="4">
    <source>
        <dbReference type="EMBL" id="PUZ21819.1"/>
    </source>
</evidence>
<dbReference type="GO" id="GO:0016787">
    <property type="term" value="F:hydrolase activity"/>
    <property type="evidence" value="ECO:0007669"/>
    <property type="project" value="UniProtKB-KW"/>
</dbReference>
<dbReference type="SUPFAM" id="SSF53474">
    <property type="entry name" value="alpha/beta-Hydrolases"/>
    <property type="match status" value="1"/>
</dbReference>
<feature type="chain" id="PRO_5015575385" description="Phospholipase" evidence="3">
    <location>
        <begin position="20"/>
        <end position="304"/>
    </location>
</feature>
<keyword evidence="2" id="KW-0378">Hydrolase</keyword>
<evidence type="ECO:0000256" key="2">
    <source>
        <dbReference type="ARBA" id="ARBA00022801"/>
    </source>
</evidence>
<dbReference type="AlphaFoldDB" id="A0A2T7BBP7"/>
<dbReference type="InterPro" id="IPR050955">
    <property type="entry name" value="Plant_Biomass_Hydrol_Est"/>
</dbReference>
<name>A0A2T7BBP7_9BACT</name>
<accession>A0A2T7BBP7</accession>
<dbReference type="InterPro" id="IPR029058">
    <property type="entry name" value="AB_hydrolase_fold"/>
</dbReference>
<gene>
    <name evidence="4" type="ORF">DCC81_24845</name>
</gene>
<keyword evidence="1 3" id="KW-0732">Signal</keyword>
<proteinExistence type="predicted"/>
<organism evidence="4 5">
    <name type="scientific">Chitinophaga parva</name>
    <dbReference type="NCBI Taxonomy" id="2169414"/>
    <lineage>
        <taxon>Bacteria</taxon>
        <taxon>Pseudomonadati</taxon>
        <taxon>Bacteroidota</taxon>
        <taxon>Chitinophagia</taxon>
        <taxon>Chitinophagales</taxon>
        <taxon>Chitinophagaceae</taxon>
        <taxon>Chitinophaga</taxon>
    </lineage>
</organism>
<dbReference type="OrthoDB" id="9764953at2"/>
<dbReference type="Gene3D" id="3.40.50.1820">
    <property type="entry name" value="alpha/beta hydrolase"/>
    <property type="match status" value="1"/>
</dbReference>